<dbReference type="EMBL" id="QKRB01000055">
    <property type="protein sequence ID" value="PZD93937.1"/>
    <property type="molecule type" value="Genomic_DNA"/>
</dbReference>
<feature type="region of interest" description="Disordered" evidence="1">
    <location>
        <begin position="33"/>
        <end position="146"/>
    </location>
</feature>
<dbReference type="AlphaFoldDB" id="A0A2W1LR94"/>
<comment type="caution">
    <text evidence="3">The sequence shown here is derived from an EMBL/GenBank/DDBJ whole genome shotgun (WGS) entry which is preliminary data.</text>
</comment>
<name>A0A2W1LR94_9BACL</name>
<feature type="compositionally biased region" description="Basic and acidic residues" evidence="1">
    <location>
        <begin position="55"/>
        <end position="79"/>
    </location>
</feature>
<accession>A0A2W1LR94</accession>
<evidence type="ECO:0000313" key="3">
    <source>
        <dbReference type="EMBL" id="PZD93937.1"/>
    </source>
</evidence>
<organism evidence="3 4">
    <name type="scientific">Paenibacillus sambharensis</name>
    <dbReference type="NCBI Taxonomy" id="1803190"/>
    <lineage>
        <taxon>Bacteria</taxon>
        <taxon>Bacillati</taxon>
        <taxon>Bacillota</taxon>
        <taxon>Bacilli</taxon>
        <taxon>Bacillales</taxon>
        <taxon>Paenibacillaceae</taxon>
        <taxon>Paenibacillus</taxon>
    </lineage>
</organism>
<protein>
    <submittedName>
        <fullName evidence="3">Uncharacterized protein</fullName>
    </submittedName>
</protein>
<evidence type="ECO:0000256" key="1">
    <source>
        <dbReference type="SAM" id="MobiDB-lite"/>
    </source>
</evidence>
<keyword evidence="2" id="KW-0472">Membrane</keyword>
<proteinExistence type="predicted"/>
<evidence type="ECO:0000256" key="2">
    <source>
        <dbReference type="SAM" id="Phobius"/>
    </source>
</evidence>
<dbReference type="OrthoDB" id="1798639at2"/>
<feature type="compositionally biased region" description="Basic and acidic residues" evidence="1">
    <location>
        <begin position="135"/>
        <end position="146"/>
    </location>
</feature>
<keyword evidence="4" id="KW-1185">Reference proteome</keyword>
<feature type="compositionally biased region" description="Polar residues" evidence="1">
    <location>
        <begin position="92"/>
        <end position="104"/>
    </location>
</feature>
<sequence>MIERLIYFLLDNIFIVVVIGGFLLSLLGKKAKAPSRMPDFGGQGRPMQQQSSEQDQQRDPDNRSVGRPAEVRREFRPEGAEPIPTREGSRSPFGSTGGSLSAEGSTPGWYGEGTPAPARPVRPAPVRTVRTSPARPDDQSEVLRTDADELRRAVIWAEVLGPPRAKRPYGRK</sequence>
<keyword evidence="2" id="KW-1133">Transmembrane helix</keyword>
<reference evidence="3 4" key="1">
    <citation type="submission" date="2018-06" db="EMBL/GenBank/DDBJ databases">
        <title>Paenibacillus imtechensis sp. nov.</title>
        <authorList>
            <person name="Pinnaka A.K."/>
            <person name="Singh H."/>
            <person name="Kaur M."/>
        </authorList>
    </citation>
    <scope>NUCLEOTIDE SEQUENCE [LARGE SCALE GENOMIC DNA]</scope>
    <source>
        <strain evidence="3 4">SMB1</strain>
    </source>
</reference>
<gene>
    <name evidence="3" type="ORF">DNH61_20825</name>
</gene>
<keyword evidence="2" id="KW-0812">Transmembrane</keyword>
<dbReference type="Proteomes" id="UP000249522">
    <property type="component" value="Unassembled WGS sequence"/>
</dbReference>
<feature type="transmembrane region" description="Helical" evidence="2">
    <location>
        <begin position="6"/>
        <end position="27"/>
    </location>
</feature>
<dbReference type="RefSeq" id="WP_111148746.1">
    <property type="nucleotide sequence ID" value="NZ_QKRB01000055.1"/>
</dbReference>
<evidence type="ECO:0000313" key="4">
    <source>
        <dbReference type="Proteomes" id="UP000249522"/>
    </source>
</evidence>